<dbReference type="EMBL" id="MF783110">
    <property type="protein sequence ID" value="AXF84140.1"/>
    <property type="molecule type" value="mRNA"/>
</dbReference>
<reference evidence="5" key="1">
    <citation type="submission" date="2017-08" db="EMBL/GenBank/DDBJ databases">
        <title>An investigation of the diversity and expression of chemokine superfamily by teleost fishes grass carp Ctenopharyngodon idella.</title>
        <authorList>
            <person name="Liao Z."/>
            <person name="Su J."/>
        </authorList>
    </citation>
    <scope>NUCLEOTIDE SEQUENCE</scope>
</reference>
<dbReference type="AlphaFoldDB" id="A0A345D710"/>
<feature type="domain" description="Chemokine interleukin-8-like" evidence="4">
    <location>
        <begin position="33"/>
        <end position="87"/>
    </location>
</feature>
<protein>
    <submittedName>
        <fullName evidence="5">Chemokine ligand 34b</fullName>
    </submittedName>
</protein>
<name>A0A345D710_CTEID</name>
<keyword evidence="1" id="KW-0202">Cytokine</keyword>
<dbReference type="InterPro" id="IPR001811">
    <property type="entry name" value="Chemokine_IL8-like_dom"/>
</dbReference>
<dbReference type="SUPFAM" id="SSF54117">
    <property type="entry name" value="Interleukin 8-like chemokines"/>
    <property type="match status" value="1"/>
</dbReference>
<feature type="region of interest" description="Disordered" evidence="2">
    <location>
        <begin position="93"/>
        <end position="125"/>
    </location>
</feature>
<feature type="compositionally biased region" description="Polar residues" evidence="2">
    <location>
        <begin position="114"/>
        <end position="125"/>
    </location>
</feature>
<organism evidence="5">
    <name type="scientific">Ctenopharyngodon idella</name>
    <name type="common">Grass carp</name>
    <name type="synonym">Leuciscus idella</name>
    <dbReference type="NCBI Taxonomy" id="7959"/>
    <lineage>
        <taxon>Eukaryota</taxon>
        <taxon>Metazoa</taxon>
        <taxon>Chordata</taxon>
        <taxon>Craniata</taxon>
        <taxon>Vertebrata</taxon>
        <taxon>Euteleostomi</taxon>
        <taxon>Actinopterygii</taxon>
        <taxon>Neopterygii</taxon>
        <taxon>Teleostei</taxon>
        <taxon>Ostariophysi</taxon>
        <taxon>Cypriniformes</taxon>
        <taxon>Xenocyprididae</taxon>
        <taxon>Xenocypridinae</taxon>
        <taxon>Ctenopharyngodon</taxon>
    </lineage>
</organism>
<feature type="chain" id="PRO_5016748498" evidence="3">
    <location>
        <begin position="26"/>
        <end position="125"/>
    </location>
</feature>
<dbReference type="InterPro" id="IPR036048">
    <property type="entry name" value="Interleukin_8-like_sf"/>
</dbReference>
<evidence type="ECO:0000256" key="2">
    <source>
        <dbReference type="SAM" id="MobiDB-lite"/>
    </source>
</evidence>
<evidence type="ECO:0000313" key="5">
    <source>
        <dbReference type="EMBL" id="AXF84140.1"/>
    </source>
</evidence>
<keyword evidence="3" id="KW-0732">Signal</keyword>
<dbReference type="Gene3D" id="2.40.50.40">
    <property type="match status" value="1"/>
</dbReference>
<gene>
    <name evidence="5" type="primary">CCL34b.1</name>
</gene>
<evidence type="ECO:0000256" key="3">
    <source>
        <dbReference type="SAM" id="SignalP"/>
    </source>
</evidence>
<dbReference type="GO" id="GO:0008009">
    <property type="term" value="F:chemokine activity"/>
    <property type="evidence" value="ECO:0007669"/>
    <property type="project" value="InterPro"/>
</dbReference>
<sequence>METQRILMRSLAVVFIASVIWTITAHPVEKVNTCCTEVSNAELTDPIIGFRLQKPNPPCVKAVIFQTERGEFCYDWTQPWVQKKVRQFFKAQRNKHLTSTPPPASSISEHTRVRGSTQSTHAHES</sequence>
<proteinExistence type="evidence at transcript level"/>
<evidence type="ECO:0000256" key="1">
    <source>
        <dbReference type="ARBA" id="ARBA00022514"/>
    </source>
</evidence>
<evidence type="ECO:0000259" key="4">
    <source>
        <dbReference type="Pfam" id="PF00048"/>
    </source>
</evidence>
<dbReference type="Pfam" id="PF00048">
    <property type="entry name" value="IL8"/>
    <property type="match status" value="1"/>
</dbReference>
<dbReference type="GO" id="GO:0005615">
    <property type="term" value="C:extracellular space"/>
    <property type="evidence" value="ECO:0007669"/>
    <property type="project" value="UniProtKB-KW"/>
</dbReference>
<feature type="signal peptide" evidence="3">
    <location>
        <begin position="1"/>
        <end position="25"/>
    </location>
</feature>
<dbReference type="GO" id="GO:0006955">
    <property type="term" value="P:immune response"/>
    <property type="evidence" value="ECO:0007669"/>
    <property type="project" value="InterPro"/>
</dbReference>
<accession>A0A345D710</accession>